<comment type="similarity">
    <text evidence="1">Belongs to the isochorismatase family.</text>
</comment>
<keyword evidence="5" id="KW-1185">Reference proteome</keyword>
<dbReference type="SUPFAM" id="SSF52499">
    <property type="entry name" value="Isochorismatase-like hydrolases"/>
    <property type="match status" value="1"/>
</dbReference>
<dbReference type="InterPro" id="IPR000868">
    <property type="entry name" value="Isochorismatase-like_dom"/>
</dbReference>
<dbReference type="OrthoDB" id="167809at2759"/>
<keyword evidence="2 4" id="KW-0378">Hydrolase</keyword>
<sequence length="207" mass="22695">MPDFTLDTKETALLLIEYQNEFTTEGGKLYPAVKEVMEKTGMLENSSKLLEFCREKGVTIVHCSIGFEKGHNEISNMPYGILAGVKEGSAFEIGSTGHEICDAMKPKENELVVKGKTGLCAFQSTNLDFILRQNNMKNVVLGGFLTNCCIESTMRTAYEKGYKVYTLKDCVGATSLAAHEAAIEHNFGLFSVPTTSEEVKEALITVA</sequence>
<evidence type="ECO:0000313" key="5">
    <source>
        <dbReference type="Proteomes" id="UP000095751"/>
    </source>
</evidence>
<dbReference type="GO" id="GO:0016787">
    <property type="term" value="F:hydrolase activity"/>
    <property type="evidence" value="ECO:0007669"/>
    <property type="project" value="UniProtKB-KW"/>
</dbReference>
<dbReference type="Proteomes" id="UP000095751">
    <property type="component" value="Unassembled WGS sequence"/>
</dbReference>
<dbReference type="KEGG" id="fcy:FRACYDRAFT_267274"/>
<proteinExistence type="inferred from homology"/>
<feature type="domain" description="Isochorismatase-like" evidence="3">
    <location>
        <begin position="11"/>
        <end position="198"/>
    </location>
</feature>
<dbReference type="CDD" id="cd00431">
    <property type="entry name" value="cysteine_hydrolases"/>
    <property type="match status" value="1"/>
</dbReference>
<dbReference type="Gene3D" id="3.40.50.850">
    <property type="entry name" value="Isochorismatase-like"/>
    <property type="match status" value="1"/>
</dbReference>
<dbReference type="InterPro" id="IPR050272">
    <property type="entry name" value="Isochorismatase-like_hydrls"/>
</dbReference>
<dbReference type="Pfam" id="PF00857">
    <property type="entry name" value="Isochorismatase"/>
    <property type="match status" value="1"/>
</dbReference>
<evidence type="ECO:0000256" key="2">
    <source>
        <dbReference type="ARBA" id="ARBA00022801"/>
    </source>
</evidence>
<dbReference type="EMBL" id="KV784353">
    <property type="protein sequence ID" value="OEU22414.1"/>
    <property type="molecule type" value="Genomic_DNA"/>
</dbReference>
<accession>A0A1E7FWB7</accession>
<dbReference type="PANTHER" id="PTHR43540">
    <property type="entry name" value="PEROXYUREIDOACRYLATE/UREIDOACRYLATE AMIDOHYDROLASE-RELATED"/>
    <property type="match status" value="1"/>
</dbReference>
<evidence type="ECO:0000256" key="1">
    <source>
        <dbReference type="ARBA" id="ARBA00006336"/>
    </source>
</evidence>
<evidence type="ECO:0000259" key="3">
    <source>
        <dbReference type="Pfam" id="PF00857"/>
    </source>
</evidence>
<gene>
    <name evidence="4" type="ORF">FRACYDRAFT_267274</name>
</gene>
<dbReference type="InParanoid" id="A0A1E7FWB7"/>
<organism evidence="4 5">
    <name type="scientific">Fragilariopsis cylindrus CCMP1102</name>
    <dbReference type="NCBI Taxonomy" id="635003"/>
    <lineage>
        <taxon>Eukaryota</taxon>
        <taxon>Sar</taxon>
        <taxon>Stramenopiles</taxon>
        <taxon>Ochrophyta</taxon>
        <taxon>Bacillariophyta</taxon>
        <taxon>Bacillariophyceae</taxon>
        <taxon>Bacillariophycidae</taxon>
        <taxon>Bacillariales</taxon>
        <taxon>Bacillariaceae</taxon>
        <taxon>Fragilariopsis</taxon>
    </lineage>
</organism>
<name>A0A1E7FWB7_9STRA</name>
<evidence type="ECO:0000313" key="4">
    <source>
        <dbReference type="EMBL" id="OEU22414.1"/>
    </source>
</evidence>
<dbReference type="InterPro" id="IPR036380">
    <property type="entry name" value="Isochorismatase-like_sf"/>
</dbReference>
<dbReference type="PANTHER" id="PTHR43540:SF16">
    <property type="entry name" value="ISOCHORISMATASE-LIKE DOMAIN-CONTAINING PROTEIN"/>
    <property type="match status" value="1"/>
</dbReference>
<dbReference type="AlphaFoldDB" id="A0A1E7FWB7"/>
<reference evidence="4 5" key="1">
    <citation type="submission" date="2016-09" db="EMBL/GenBank/DDBJ databases">
        <title>Extensive genetic diversity and differential bi-allelic expression allows diatom success in the polar Southern Ocean.</title>
        <authorList>
            <consortium name="DOE Joint Genome Institute"/>
            <person name="Mock T."/>
            <person name="Otillar R.P."/>
            <person name="Strauss J."/>
            <person name="Dupont C."/>
            <person name="Frickenhaus S."/>
            <person name="Maumus F."/>
            <person name="Mcmullan M."/>
            <person name="Sanges R."/>
            <person name="Schmutz J."/>
            <person name="Toseland A."/>
            <person name="Valas R."/>
            <person name="Veluchamy A."/>
            <person name="Ward B.J."/>
            <person name="Allen A."/>
            <person name="Barry K."/>
            <person name="Falciatore A."/>
            <person name="Ferrante M."/>
            <person name="Fortunato A.E."/>
            <person name="Gloeckner G."/>
            <person name="Gruber A."/>
            <person name="Hipkin R."/>
            <person name="Janech M."/>
            <person name="Kroth P."/>
            <person name="Leese F."/>
            <person name="Lindquist E."/>
            <person name="Lyon B.R."/>
            <person name="Martin J."/>
            <person name="Mayer C."/>
            <person name="Parker M."/>
            <person name="Quesneville H."/>
            <person name="Raymond J."/>
            <person name="Uhlig C."/>
            <person name="Valentin K.U."/>
            <person name="Worden A.Z."/>
            <person name="Armbrust E.V."/>
            <person name="Bowler C."/>
            <person name="Green B."/>
            <person name="Moulton V."/>
            <person name="Van Oosterhout C."/>
            <person name="Grigoriev I."/>
        </authorList>
    </citation>
    <scope>NUCLEOTIDE SEQUENCE [LARGE SCALE GENOMIC DNA]</scope>
    <source>
        <strain evidence="4 5">CCMP1102</strain>
    </source>
</reference>
<protein>
    <submittedName>
        <fullName evidence="4">Isochorismatase hydrolase</fullName>
    </submittedName>
</protein>